<reference evidence="1" key="1">
    <citation type="journal article" date="2016" name="Front. Microbiol.">
        <title>Genome Sequence of the Piezophilic, Mesophilic Sulfate-Reducing Bacterium Desulfovibrio indicus J2T.</title>
        <authorList>
            <person name="Cao J."/>
            <person name="Maignien L."/>
            <person name="Shao Z."/>
            <person name="Alain K."/>
            <person name="Jebbar M."/>
        </authorList>
    </citation>
    <scope>NUCLEOTIDE SEQUENCE</scope>
    <source>
        <strain evidence="1">NBRC 103626</strain>
    </source>
</reference>
<reference evidence="1" key="2">
    <citation type="submission" date="2021-08" db="EMBL/GenBank/DDBJ databases">
        <authorList>
            <person name="Tani A."/>
            <person name="Ola A."/>
            <person name="Ogura Y."/>
            <person name="Katsura K."/>
            <person name="Hayashi T."/>
        </authorList>
    </citation>
    <scope>NUCLEOTIDE SEQUENCE</scope>
    <source>
        <strain evidence="1">NBRC 103626</strain>
    </source>
</reference>
<evidence type="ECO:0000313" key="1">
    <source>
        <dbReference type="EMBL" id="GJD79097.1"/>
    </source>
</evidence>
<dbReference type="Proteomes" id="UP001055108">
    <property type="component" value="Unassembled WGS sequence"/>
</dbReference>
<organism evidence="1 2">
    <name type="scientific">Methylobacterium gregans</name>
    <dbReference type="NCBI Taxonomy" id="374424"/>
    <lineage>
        <taxon>Bacteria</taxon>
        <taxon>Pseudomonadati</taxon>
        <taxon>Pseudomonadota</taxon>
        <taxon>Alphaproteobacteria</taxon>
        <taxon>Hyphomicrobiales</taxon>
        <taxon>Methylobacteriaceae</taxon>
        <taxon>Methylobacterium</taxon>
    </lineage>
</organism>
<sequence length="147" mass="16195">MRGTGREYRRASNGMFRRGETWPCPRGSRDESSGYCGLTPVTARGLWGHPALAAEYESTVTQFLTIKVYCTNIGDAGVPDIPHPSEDLDGAIQATGSRLAYNFKSKKGPKGKPTQSILVNDKNRILARFRMTPQGLERVEIGTEYAD</sequence>
<dbReference type="AlphaFoldDB" id="A0AA37MAZ7"/>
<name>A0AA37MAZ7_9HYPH</name>
<comment type="caution">
    <text evidence="1">The sequence shown here is derived from an EMBL/GenBank/DDBJ whole genome shotgun (WGS) entry which is preliminary data.</text>
</comment>
<gene>
    <name evidence="1" type="ORF">NBEOAGPD_2318</name>
</gene>
<protein>
    <submittedName>
        <fullName evidence="1">Uncharacterized protein</fullName>
    </submittedName>
</protein>
<proteinExistence type="predicted"/>
<dbReference type="RefSeq" id="WP_238302990.1">
    <property type="nucleotide sequence ID" value="NZ_BPQM01000052.1"/>
</dbReference>
<keyword evidence="2" id="KW-1185">Reference proteome</keyword>
<accession>A0AA37MAZ7</accession>
<dbReference type="EMBL" id="BPQM01000052">
    <property type="protein sequence ID" value="GJD79097.1"/>
    <property type="molecule type" value="Genomic_DNA"/>
</dbReference>
<evidence type="ECO:0000313" key="2">
    <source>
        <dbReference type="Proteomes" id="UP001055108"/>
    </source>
</evidence>